<dbReference type="EMBL" id="JAPEVA010000026">
    <property type="protein sequence ID" value="KAJ4406563.1"/>
    <property type="molecule type" value="Genomic_DNA"/>
</dbReference>
<dbReference type="InterPro" id="IPR011032">
    <property type="entry name" value="GroES-like_sf"/>
</dbReference>
<dbReference type="InterPro" id="IPR006094">
    <property type="entry name" value="Oxid_FAD_bind_N"/>
</dbReference>
<protein>
    <recommendedName>
        <fullName evidence="2">FAD-binding PCMH-type domain-containing protein</fullName>
    </recommendedName>
</protein>
<evidence type="ECO:0000256" key="1">
    <source>
        <dbReference type="ARBA" id="ARBA00005466"/>
    </source>
</evidence>
<feature type="domain" description="FAD-binding PCMH-type" evidence="2">
    <location>
        <begin position="448"/>
        <end position="632"/>
    </location>
</feature>
<gene>
    <name evidence="3" type="ORF">N0V91_004505</name>
</gene>
<dbReference type="PANTHER" id="PTHR45033">
    <property type="match status" value="1"/>
</dbReference>
<organism evidence="3 4">
    <name type="scientific">Didymella pomorum</name>
    <dbReference type="NCBI Taxonomy" id="749634"/>
    <lineage>
        <taxon>Eukaryota</taxon>
        <taxon>Fungi</taxon>
        <taxon>Dikarya</taxon>
        <taxon>Ascomycota</taxon>
        <taxon>Pezizomycotina</taxon>
        <taxon>Dothideomycetes</taxon>
        <taxon>Pleosporomycetidae</taxon>
        <taxon>Pleosporales</taxon>
        <taxon>Pleosporineae</taxon>
        <taxon>Didymellaceae</taxon>
        <taxon>Didymella</taxon>
    </lineage>
</organism>
<dbReference type="InterPro" id="IPR052711">
    <property type="entry name" value="Zinc_ADH-like"/>
</dbReference>
<dbReference type="InterPro" id="IPR013149">
    <property type="entry name" value="ADH-like_C"/>
</dbReference>
<dbReference type="FunFam" id="3.40.50.720:FF:000481">
    <property type="entry name" value="Alcohol dehydrogenase, variant"/>
    <property type="match status" value="1"/>
</dbReference>
<dbReference type="InterPro" id="IPR020843">
    <property type="entry name" value="ER"/>
</dbReference>
<dbReference type="Pfam" id="PF00107">
    <property type="entry name" value="ADH_zinc_N"/>
    <property type="match status" value="1"/>
</dbReference>
<dbReference type="SUPFAM" id="SSF51735">
    <property type="entry name" value="NAD(P)-binding Rossmann-fold domains"/>
    <property type="match status" value="1"/>
</dbReference>
<evidence type="ECO:0000259" key="2">
    <source>
        <dbReference type="PROSITE" id="PS51387"/>
    </source>
</evidence>
<dbReference type="SUPFAM" id="SSF56176">
    <property type="entry name" value="FAD-binding/transporter-associated domain-like"/>
    <property type="match status" value="1"/>
</dbReference>
<dbReference type="InterPro" id="IPR016169">
    <property type="entry name" value="FAD-bd_PCMH_sub2"/>
</dbReference>
<dbReference type="SMART" id="SM00829">
    <property type="entry name" value="PKS_ER"/>
    <property type="match status" value="1"/>
</dbReference>
<dbReference type="OrthoDB" id="9983560at2759"/>
<dbReference type="PROSITE" id="PS51387">
    <property type="entry name" value="FAD_PCMH"/>
    <property type="match status" value="1"/>
</dbReference>
<dbReference type="Gene3D" id="3.40.50.720">
    <property type="entry name" value="NAD(P)-binding Rossmann-like Domain"/>
    <property type="match status" value="1"/>
</dbReference>
<evidence type="ECO:0000313" key="4">
    <source>
        <dbReference type="Proteomes" id="UP001140510"/>
    </source>
</evidence>
<evidence type="ECO:0000313" key="3">
    <source>
        <dbReference type="EMBL" id="KAJ4406563.1"/>
    </source>
</evidence>
<dbReference type="Pfam" id="PF08031">
    <property type="entry name" value="BBE"/>
    <property type="match status" value="1"/>
</dbReference>
<dbReference type="GO" id="GO:0016491">
    <property type="term" value="F:oxidoreductase activity"/>
    <property type="evidence" value="ECO:0007669"/>
    <property type="project" value="InterPro"/>
</dbReference>
<keyword evidence="4" id="KW-1185">Reference proteome</keyword>
<dbReference type="InterPro" id="IPR016166">
    <property type="entry name" value="FAD-bd_PCMH"/>
</dbReference>
<dbReference type="InterPro" id="IPR036318">
    <property type="entry name" value="FAD-bd_PCMH-like_sf"/>
</dbReference>
<dbReference type="Gene3D" id="3.90.180.10">
    <property type="entry name" value="Medium-chain alcohol dehydrogenases, catalytic domain"/>
    <property type="match status" value="1"/>
</dbReference>
<sequence length="920" mass="99731">MPSAIAIKQIEGKPGKVYYPLEKITIPEPKPKDNEAVITLTAAALNHRDLFIRQHLYPGTTFGVPLLADGVGLVTSSGPGAKQWLNKRVLLNPGTGWQDSPEGPEAPTGYAILGGTKSNPAGTLADHIVLDAEELEECPEHLSDEEAAALPLTGLTGWRALKVKCGDNATTGRNILVTGIGGGVALMVLLFAVAEGCNVYVTSGGQEKIDKAVKLGAKGGVSYKEKGWEKKLQGMLPKERKYLDAIVDGAGGDVVSKGARLLKAGGIISIYGMTISPKMDFLMSAVLRNIEVRGSTMGSRKEFSDMVQFVREKKLRPIVSRSVHGLDLKQIDTLFDDMKNASQFGKLVVTLGDKKGTAFGFDDGANALTASSQNCKVFPGDWNYPKISARSKFDALLGGALIKTTPIAAPCYKSSADLHTSHPTSMMWPLFQGRTCMPTTDPNATCTLSGYPTYSINASNVDQIRLGINFARNSNLRLAIKKTGHHYIGKSSGAGALNIWTHNLEDIKESRSQGVKEFHNDDYSGPAFKAGAGVQGFEILEAARGKNVTVLAGICETVGWAGGYLAGGGHSPVASIYDMAADQVLAYVAITADGRFVTASSTTNADLFWALRGGGVLTFGVITSVIVKAHPRIKVTKSVFSFQAAPNNTVSFWKAVNAYFKSFPTFTNAGTYSYFWIWNYGTVLDFQMALFFAPNHTIESFNNLTEPFFDELKALNISMTPNTTFYEDFYSANKGSWGADTMGRTNIRQATRLLPKSIWETPEKYTSFYETIRSTVMSGATVGGYHMAPSNPFNVDNAVNEAWRSTQSFLTTANLVPDDAAPAELKNASDHLAFDMMDSWRKVAPNSAGGRVYLKEADIQESDWQVDFYGAKHYPKLLGIEKKWDPKGVFYATTALGSESWELRNGEQGVQTQNGRLCRV</sequence>
<dbReference type="Gene3D" id="3.30.465.10">
    <property type="match status" value="1"/>
</dbReference>
<dbReference type="AlphaFoldDB" id="A0A9W8ZIS3"/>
<dbReference type="Pfam" id="PF01565">
    <property type="entry name" value="FAD_binding_4"/>
    <property type="match status" value="1"/>
</dbReference>
<dbReference type="Proteomes" id="UP001140510">
    <property type="component" value="Unassembled WGS sequence"/>
</dbReference>
<dbReference type="Pfam" id="PF08240">
    <property type="entry name" value="ADH_N"/>
    <property type="match status" value="1"/>
</dbReference>
<proteinExistence type="inferred from homology"/>
<comment type="similarity">
    <text evidence="1">Belongs to the oxygen-dependent FAD-linked oxidoreductase family.</text>
</comment>
<dbReference type="SUPFAM" id="SSF50129">
    <property type="entry name" value="GroES-like"/>
    <property type="match status" value="1"/>
</dbReference>
<comment type="caution">
    <text evidence="3">The sequence shown here is derived from an EMBL/GenBank/DDBJ whole genome shotgun (WGS) entry which is preliminary data.</text>
</comment>
<dbReference type="GO" id="GO:0071949">
    <property type="term" value="F:FAD binding"/>
    <property type="evidence" value="ECO:0007669"/>
    <property type="project" value="InterPro"/>
</dbReference>
<reference evidence="3" key="1">
    <citation type="submission" date="2022-10" db="EMBL/GenBank/DDBJ databases">
        <title>Tapping the CABI collections for fungal endophytes: first genome assemblies for Collariella, Neodidymelliopsis, Ascochyta clinopodiicola, Didymella pomorum, Didymosphaeria variabile, Neocosmospora piperis and Neocucurbitaria cava.</title>
        <authorList>
            <person name="Hill R."/>
        </authorList>
    </citation>
    <scope>NUCLEOTIDE SEQUENCE</scope>
    <source>
        <strain evidence="3">IMI 355091</strain>
    </source>
</reference>
<name>A0A9W8ZIS3_9PLEO</name>
<dbReference type="InterPro" id="IPR036291">
    <property type="entry name" value="NAD(P)-bd_dom_sf"/>
</dbReference>
<dbReference type="PANTHER" id="PTHR45033:SF3">
    <property type="entry name" value="DEHYDROGENASE, PUTATIVE (AFU_ORTHOLOGUE AFUA_2G13270)-RELATED"/>
    <property type="match status" value="1"/>
</dbReference>
<accession>A0A9W8ZIS3</accession>
<dbReference type="InterPro" id="IPR013154">
    <property type="entry name" value="ADH-like_N"/>
</dbReference>
<dbReference type="CDD" id="cd05188">
    <property type="entry name" value="MDR"/>
    <property type="match status" value="1"/>
</dbReference>
<dbReference type="InterPro" id="IPR012951">
    <property type="entry name" value="BBE"/>
</dbReference>